<name>A0A834MKF3_RHYFE</name>
<evidence type="ECO:0000256" key="5">
    <source>
        <dbReference type="PROSITE-ProRule" id="PRU00267"/>
    </source>
</evidence>
<evidence type="ECO:0000313" key="7">
    <source>
        <dbReference type="EMBL" id="KAF7287263.1"/>
    </source>
</evidence>
<dbReference type="SMART" id="SM00398">
    <property type="entry name" value="HMG"/>
    <property type="match status" value="1"/>
</dbReference>
<dbReference type="OrthoDB" id="1919336at2759"/>
<feature type="domain" description="HMG box" evidence="6">
    <location>
        <begin position="22"/>
        <end position="90"/>
    </location>
</feature>
<dbReference type="InterPro" id="IPR009071">
    <property type="entry name" value="HMG_box_dom"/>
</dbReference>
<dbReference type="InterPro" id="IPR036910">
    <property type="entry name" value="HMG_box_dom_sf"/>
</dbReference>
<dbReference type="EMBL" id="JAACXV010000015">
    <property type="protein sequence ID" value="KAF7287263.1"/>
    <property type="molecule type" value="Genomic_DNA"/>
</dbReference>
<dbReference type="PRINTS" id="PR00886">
    <property type="entry name" value="HIGHMOBLTY12"/>
</dbReference>
<dbReference type="GO" id="GO:0005634">
    <property type="term" value="C:nucleus"/>
    <property type="evidence" value="ECO:0007669"/>
    <property type="project" value="UniProtKB-SubCell"/>
</dbReference>
<reference evidence="7" key="1">
    <citation type="submission" date="2020-08" db="EMBL/GenBank/DDBJ databases">
        <title>Genome sequencing and assembly of the red palm weevil Rhynchophorus ferrugineus.</title>
        <authorList>
            <person name="Dias G.B."/>
            <person name="Bergman C.M."/>
            <person name="Manee M."/>
        </authorList>
    </citation>
    <scope>NUCLEOTIDE SEQUENCE</scope>
    <source>
        <strain evidence="7">AA-2017</strain>
        <tissue evidence="7">Whole larva</tissue>
    </source>
</reference>
<keyword evidence="8" id="KW-1185">Reference proteome</keyword>
<protein>
    <recommendedName>
        <fullName evidence="6">HMG box domain-containing protein</fullName>
    </recommendedName>
</protein>
<comment type="similarity">
    <text evidence="2">Belongs to the HMGB family.</text>
</comment>
<dbReference type="Proteomes" id="UP000625711">
    <property type="component" value="Unassembled WGS sequence"/>
</dbReference>
<evidence type="ECO:0000256" key="2">
    <source>
        <dbReference type="ARBA" id="ARBA00008774"/>
    </source>
</evidence>
<dbReference type="Gene3D" id="1.10.30.10">
    <property type="entry name" value="High mobility group box domain"/>
    <property type="match status" value="1"/>
</dbReference>
<evidence type="ECO:0000256" key="1">
    <source>
        <dbReference type="ARBA" id="ARBA00004123"/>
    </source>
</evidence>
<proteinExistence type="inferred from homology"/>
<dbReference type="SUPFAM" id="SSF47095">
    <property type="entry name" value="HMG-box"/>
    <property type="match status" value="1"/>
</dbReference>
<accession>A0A834MKF3</accession>
<dbReference type="PANTHER" id="PTHR48112:SF32">
    <property type="entry name" value="HIGH MOBILITY GROUP PROTEIN B3"/>
    <property type="match status" value="1"/>
</dbReference>
<dbReference type="Pfam" id="PF00505">
    <property type="entry name" value="HMG_box"/>
    <property type="match status" value="1"/>
</dbReference>
<evidence type="ECO:0000313" key="8">
    <source>
        <dbReference type="Proteomes" id="UP000625711"/>
    </source>
</evidence>
<sequence length="114" mass="13144">MNPGNLGSAGNLTSANENILTPRKPLSAFFWFTNDHRTNVMIQNPDFSDLDIGRQLGRMWINADAETKSKYEAVAEEDQLRYEKEMAEFKVKYPNYKQRVPIQIPSDNEDSEED</sequence>
<evidence type="ECO:0000256" key="3">
    <source>
        <dbReference type="ARBA" id="ARBA00023125"/>
    </source>
</evidence>
<dbReference type="InterPro" id="IPR050342">
    <property type="entry name" value="HMGB"/>
</dbReference>
<keyword evidence="3 5" id="KW-0238">DNA-binding</keyword>
<keyword evidence="4 5" id="KW-0539">Nucleus</keyword>
<dbReference type="PROSITE" id="PS50118">
    <property type="entry name" value="HMG_BOX_2"/>
    <property type="match status" value="1"/>
</dbReference>
<comment type="subcellular location">
    <subcellularLocation>
        <location evidence="1">Nucleus</location>
    </subcellularLocation>
</comment>
<dbReference type="PANTHER" id="PTHR48112">
    <property type="entry name" value="HIGH MOBILITY GROUP PROTEIN DSP1"/>
    <property type="match status" value="1"/>
</dbReference>
<evidence type="ECO:0000256" key="4">
    <source>
        <dbReference type="ARBA" id="ARBA00023242"/>
    </source>
</evidence>
<dbReference type="GO" id="GO:0003677">
    <property type="term" value="F:DNA binding"/>
    <property type="evidence" value="ECO:0007669"/>
    <property type="project" value="UniProtKB-UniRule"/>
</dbReference>
<evidence type="ECO:0000259" key="6">
    <source>
        <dbReference type="PROSITE" id="PS50118"/>
    </source>
</evidence>
<comment type="caution">
    <text evidence="7">The sequence shown here is derived from an EMBL/GenBank/DDBJ whole genome shotgun (WGS) entry which is preliminary data.</text>
</comment>
<dbReference type="AlphaFoldDB" id="A0A834MKF3"/>
<gene>
    <name evidence="7" type="ORF">GWI33_002079</name>
</gene>
<feature type="DNA-binding region" description="HMG box" evidence="5">
    <location>
        <begin position="22"/>
        <end position="90"/>
    </location>
</feature>
<organism evidence="7 8">
    <name type="scientific">Rhynchophorus ferrugineus</name>
    <name type="common">Red palm weevil</name>
    <name type="synonym">Curculio ferrugineus</name>
    <dbReference type="NCBI Taxonomy" id="354439"/>
    <lineage>
        <taxon>Eukaryota</taxon>
        <taxon>Metazoa</taxon>
        <taxon>Ecdysozoa</taxon>
        <taxon>Arthropoda</taxon>
        <taxon>Hexapoda</taxon>
        <taxon>Insecta</taxon>
        <taxon>Pterygota</taxon>
        <taxon>Neoptera</taxon>
        <taxon>Endopterygota</taxon>
        <taxon>Coleoptera</taxon>
        <taxon>Polyphaga</taxon>
        <taxon>Cucujiformia</taxon>
        <taxon>Curculionidae</taxon>
        <taxon>Dryophthorinae</taxon>
        <taxon>Rhynchophorus</taxon>
    </lineage>
</organism>